<feature type="region of interest" description="Disordered" evidence="1">
    <location>
        <begin position="1"/>
        <end position="21"/>
    </location>
</feature>
<dbReference type="Proteomes" id="UP000593571">
    <property type="component" value="Unassembled WGS sequence"/>
</dbReference>
<evidence type="ECO:0000313" key="2">
    <source>
        <dbReference type="EMBL" id="KAF6401547.1"/>
    </source>
</evidence>
<name>A0A7J8BRU5_ROUAE</name>
<evidence type="ECO:0000256" key="1">
    <source>
        <dbReference type="SAM" id="MobiDB-lite"/>
    </source>
</evidence>
<organism evidence="2 3">
    <name type="scientific">Rousettus aegyptiacus</name>
    <name type="common">Egyptian fruit bat</name>
    <name type="synonym">Pteropus aegyptiacus</name>
    <dbReference type="NCBI Taxonomy" id="9407"/>
    <lineage>
        <taxon>Eukaryota</taxon>
        <taxon>Metazoa</taxon>
        <taxon>Chordata</taxon>
        <taxon>Craniata</taxon>
        <taxon>Vertebrata</taxon>
        <taxon>Euteleostomi</taxon>
        <taxon>Mammalia</taxon>
        <taxon>Eutheria</taxon>
        <taxon>Laurasiatheria</taxon>
        <taxon>Chiroptera</taxon>
        <taxon>Yinpterochiroptera</taxon>
        <taxon>Pteropodoidea</taxon>
        <taxon>Pteropodidae</taxon>
        <taxon>Rousettinae</taxon>
        <taxon>Rousettus</taxon>
    </lineage>
</organism>
<comment type="caution">
    <text evidence="2">The sequence shown here is derived from an EMBL/GenBank/DDBJ whole genome shotgun (WGS) entry which is preliminary data.</text>
</comment>
<dbReference type="AlphaFoldDB" id="A0A7J8BRU5"/>
<reference evidence="2 3" key="1">
    <citation type="journal article" date="2020" name="Nature">
        <title>Six reference-quality genomes reveal evolution of bat adaptations.</title>
        <authorList>
            <person name="Jebb D."/>
            <person name="Huang Z."/>
            <person name="Pippel M."/>
            <person name="Hughes G.M."/>
            <person name="Lavrichenko K."/>
            <person name="Devanna P."/>
            <person name="Winkler S."/>
            <person name="Jermiin L.S."/>
            <person name="Skirmuntt E.C."/>
            <person name="Katzourakis A."/>
            <person name="Burkitt-Gray L."/>
            <person name="Ray D.A."/>
            <person name="Sullivan K.A.M."/>
            <person name="Roscito J.G."/>
            <person name="Kirilenko B.M."/>
            <person name="Davalos L.M."/>
            <person name="Corthals A.P."/>
            <person name="Power M.L."/>
            <person name="Jones G."/>
            <person name="Ransome R.D."/>
            <person name="Dechmann D.K.N."/>
            <person name="Locatelli A.G."/>
            <person name="Puechmaille S.J."/>
            <person name="Fedrigo O."/>
            <person name="Jarvis E.D."/>
            <person name="Hiller M."/>
            <person name="Vernes S.C."/>
            <person name="Myers E.W."/>
            <person name="Teeling E.C."/>
        </authorList>
    </citation>
    <scope>NUCLEOTIDE SEQUENCE [LARGE SCALE GENOMIC DNA]</scope>
    <source>
        <strain evidence="2">MRouAeg1</strain>
        <tissue evidence="2">Muscle</tissue>
    </source>
</reference>
<protein>
    <submittedName>
        <fullName evidence="2">Uncharacterized protein</fullName>
    </submittedName>
</protein>
<proteinExistence type="predicted"/>
<sequence>MCLHMAGKERAPVSPPHPKRAPVSPIGLGLHSILLSLHRPCLQIQSYQGLGLQPMNFEEHSTEFITGRLCVIACLEASLASRHYIPAAIPVPSVTTKDVSRRCPLGGSEVGSRKRGVKSPLIKNHCSMPKTIKYFREKHLNKSMSYS</sequence>
<dbReference type="EMBL" id="JACASE010000016">
    <property type="protein sequence ID" value="KAF6401547.1"/>
    <property type="molecule type" value="Genomic_DNA"/>
</dbReference>
<gene>
    <name evidence="2" type="ORF">HJG63_009608</name>
</gene>
<keyword evidence="3" id="KW-1185">Reference proteome</keyword>
<feature type="compositionally biased region" description="Basic and acidic residues" evidence="1">
    <location>
        <begin position="1"/>
        <end position="11"/>
    </location>
</feature>
<accession>A0A7J8BRU5</accession>
<evidence type="ECO:0000313" key="3">
    <source>
        <dbReference type="Proteomes" id="UP000593571"/>
    </source>
</evidence>